<feature type="non-terminal residue" evidence="3">
    <location>
        <position position="1647"/>
    </location>
</feature>
<feature type="region of interest" description="Disordered" evidence="1">
    <location>
        <begin position="1257"/>
        <end position="1289"/>
    </location>
</feature>
<accession>A0A1E1WU31</accession>
<gene>
    <name evidence="3" type="ORF">g.8142</name>
</gene>
<feature type="compositionally biased region" description="Basic and acidic residues" evidence="1">
    <location>
        <begin position="1194"/>
        <end position="1209"/>
    </location>
</feature>
<feature type="region of interest" description="Disordered" evidence="1">
    <location>
        <begin position="1029"/>
        <end position="1098"/>
    </location>
</feature>
<feature type="domain" description="C2H2-type" evidence="2">
    <location>
        <begin position="1524"/>
        <end position="1546"/>
    </location>
</feature>
<feature type="domain" description="C2H2-type" evidence="2">
    <location>
        <begin position="1411"/>
        <end position="1433"/>
    </location>
</feature>
<dbReference type="OrthoDB" id="4703at2759"/>
<evidence type="ECO:0000259" key="2">
    <source>
        <dbReference type="SMART" id="SM00355"/>
    </source>
</evidence>
<feature type="domain" description="C2H2-type" evidence="2">
    <location>
        <begin position="1291"/>
        <end position="1313"/>
    </location>
</feature>
<evidence type="ECO:0000256" key="1">
    <source>
        <dbReference type="SAM" id="MobiDB-lite"/>
    </source>
</evidence>
<feature type="compositionally biased region" description="Basic residues" evidence="1">
    <location>
        <begin position="1"/>
        <end position="18"/>
    </location>
</feature>
<dbReference type="InterPro" id="IPR013087">
    <property type="entry name" value="Znf_C2H2_type"/>
</dbReference>
<name>A0A1E1WU31_PECGO</name>
<feature type="domain" description="C2H2-type" evidence="2">
    <location>
        <begin position="1112"/>
        <end position="1134"/>
    </location>
</feature>
<dbReference type="EMBL" id="GDQN01000753">
    <property type="protein sequence ID" value="JAT90301.1"/>
    <property type="molecule type" value="Transcribed_RNA"/>
</dbReference>
<sequence length="1647" mass="187177">MDSKKSARRKRSKTGLKTKTKDGTAEVFVLPPELLQKLGINLGKIDSSQDCPTINSSESDTSLNITPATSINNDLPDSTFVQKETSQDTTILETANLMKKSVFLSPTFAVNGINSSPSQLEISNVLEGERVEIADSIGKVDELNVTNTHSKNEIDNVSYQKLELLSVNSDVSNNIFANNAYNHQMNTPDIKNVVPLPNQDTLQLTNRTDDVTNIVEKKDRLISTDEHIHLIDEAYSSDCSNSNLGLSENNYIPDIHSINDEIPLQSSNNISIISEEILSSSQIKELKRLHSPKLSDLIPLSMNSLITSKKIGECADILIDLNKYENPTCKLNNTSYPEACESVENIILFDEKGNVIETDTNNKTNKSDILIENISEALNQESLNKIVDLSKQTNENNIGVSIDFVVTDIDMHLKENEDILDKFVNEITSNDNEILAKIEKSEEDCIDKANTSDTHLVTNDGKLVVLNVVESGLSQLLTHCQHETDKVYDYWSTDNYKSHKNYFINDEKKHNCNKANKHTEFVEVNVESDIQTSETKECEKENEKINTNAKSESIRDDIQDFKNTQFIQAESEPIKNTNNIVECIEITNNTNKNAELIYNERNVEENKSIICIEVDSEPNKHTGSKDYKEVFKQNNSVQIGIIGDVDTTTDCVLQKPVEGNQTDIVVDKVKEIAMYLAQAAKNHSAERKLRKKSNECHKIVNKQVKQNVIKPKLFKQGVEKPGGLNDVTEKDRTPKVSKTYINHKKSIMNCVATTVTYSPHTHPASSYVQEAQNTQLMYKADENNGSVIAENDIQTPEFCVCEDFGNFAFYDADCDYEHIHFWERKNIDCNREMIFSIYNDIDDFETRHNDTSCLEQIMKANSSEDVHSICWHTFMNSYEDKKFQSKETSRVIFEQEKNIISLDKSSKKPETDSFNRKPNDIECNVETNKESSESISDAVIIDQEVESNSFECNIGNTSTSVEDEAKFEQVSSEINNASNSKQTMLNKKCTAFVSKKNKECFTMSEVPESLNVTIKKKKELIITSDDDTFNLKNVDTDSKDRNASNQQTETETRCKFDAKSPIIENNVDSRKATDSQLNSDQSNNESSNLNTPKEDEDEPLCNLRTKKLEQSVQCGVCQAVLLEKEWEDHISNEHCYIAWKSGSSIDLDDADLRTKLQAKLKVTNVLKCPFCDIERKYIKKFLSHVKICLQSKNDTESSSHDATMEHSTRNETNTESSNDMVVKCAVCQEELKQSEWEDHNATRHRYKAWKDGEAPLKRKRTSYPNEHVDVDDDDDDDDDVDNDEPPNKKSVRCGVCQAVLSEKKWEKHISKKHCYIAWRSGSSIDFDDPNLKTKLQAKLKDTDVLKCPFCDTERKYIKKFLSHVQQCLKGKNLTESSLNNSSNDVTMDESIEVAESAVDTNNTASLDDPTVKCAVCQLELKDSEWIDHISATHNYVAWKDGETRLIVDDEEEVRQHLTAISRKYGELKCQKCGLCRKYAKLYMQHVRQCNKDENISDEARQSGSVDEIKEIKIEESSETKTSEIKCGVCEKMINGCYWIDHIMKDHAYLAWKSEDLPLDVDDEDKVKQHLYNILKKHGKLICNKCGIARRYVKPYLTHFQKCTGITNDIDKDADSLLDVEDNSNLVKCGVCQKEVPSRYWIQHIHKV</sequence>
<organism evidence="3">
    <name type="scientific">Pectinophora gossypiella</name>
    <name type="common">Cotton pink bollworm</name>
    <name type="synonym">Depressaria gossypiella</name>
    <dbReference type="NCBI Taxonomy" id="13191"/>
    <lineage>
        <taxon>Eukaryota</taxon>
        <taxon>Metazoa</taxon>
        <taxon>Ecdysozoa</taxon>
        <taxon>Arthropoda</taxon>
        <taxon>Hexapoda</taxon>
        <taxon>Insecta</taxon>
        <taxon>Pterygota</taxon>
        <taxon>Neoptera</taxon>
        <taxon>Endopterygota</taxon>
        <taxon>Lepidoptera</taxon>
        <taxon>Glossata</taxon>
        <taxon>Ditrysia</taxon>
        <taxon>Gelechioidea</taxon>
        <taxon>Gelechiidae</taxon>
        <taxon>Apatetrinae</taxon>
        <taxon>Pectinophora</taxon>
    </lineage>
</organism>
<feature type="region of interest" description="Disordered" evidence="1">
    <location>
        <begin position="1194"/>
        <end position="1217"/>
    </location>
</feature>
<feature type="compositionally biased region" description="Acidic residues" evidence="1">
    <location>
        <begin position="1269"/>
        <end position="1284"/>
    </location>
</feature>
<dbReference type="SMART" id="SM00355">
    <property type="entry name" value="ZnF_C2H2"/>
    <property type="match status" value="5"/>
</dbReference>
<evidence type="ECO:0000313" key="3">
    <source>
        <dbReference type="EMBL" id="JAT90301.1"/>
    </source>
</evidence>
<feature type="domain" description="C2H2-type" evidence="2">
    <location>
        <begin position="1222"/>
        <end position="1244"/>
    </location>
</feature>
<feature type="compositionally biased region" description="Polar residues" evidence="1">
    <location>
        <begin position="1074"/>
        <end position="1091"/>
    </location>
</feature>
<feature type="region of interest" description="Disordered" evidence="1">
    <location>
        <begin position="1"/>
        <end position="21"/>
    </location>
</feature>
<protein>
    <recommendedName>
        <fullName evidence="2">C2H2-type domain-containing protein</fullName>
    </recommendedName>
</protein>
<reference evidence="3" key="1">
    <citation type="submission" date="2015-09" db="EMBL/GenBank/DDBJ databases">
        <title>De novo assembly of Pectinophora gossypiella (Pink Bollworm) gut transcriptome.</title>
        <authorList>
            <person name="Tassone E.E."/>
        </authorList>
    </citation>
    <scope>NUCLEOTIDE SEQUENCE</scope>
</reference>
<proteinExistence type="predicted"/>